<feature type="region of interest" description="Disordered" evidence="11">
    <location>
        <begin position="1"/>
        <end position="21"/>
    </location>
</feature>
<comment type="caution">
    <text evidence="14">The sequence shown here is derived from an EMBL/GenBank/DDBJ whole genome shotgun (WGS) entry which is preliminary data.</text>
</comment>
<dbReference type="UniPathway" id="UPA00545">
    <property type="reaction ID" value="UER00823"/>
</dbReference>
<dbReference type="GO" id="GO:0045490">
    <property type="term" value="P:pectin catabolic process"/>
    <property type="evidence" value="ECO:0007669"/>
    <property type="project" value="UniProtKB-UniRule"/>
</dbReference>
<evidence type="ECO:0000256" key="4">
    <source>
        <dbReference type="ARBA" id="ARBA00022801"/>
    </source>
</evidence>
<comment type="similarity">
    <text evidence="2">Belongs to the pectinesterase family.</text>
</comment>
<evidence type="ECO:0000256" key="8">
    <source>
        <dbReference type="ARBA" id="ARBA00057335"/>
    </source>
</evidence>
<dbReference type="PANTHER" id="PTHR31321">
    <property type="entry name" value="ACYL-COA THIOESTER HYDROLASE YBHC-RELATED"/>
    <property type="match status" value="1"/>
</dbReference>
<gene>
    <name evidence="14" type="ORF">Taro_025757</name>
</gene>
<dbReference type="GO" id="GO:0030599">
    <property type="term" value="F:pectinesterase activity"/>
    <property type="evidence" value="ECO:0007669"/>
    <property type="project" value="UniProtKB-UniRule"/>
</dbReference>
<evidence type="ECO:0000256" key="2">
    <source>
        <dbReference type="ARBA" id="ARBA00008891"/>
    </source>
</evidence>
<evidence type="ECO:0000256" key="5">
    <source>
        <dbReference type="ARBA" id="ARBA00023085"/>
    </source>
</evidence>
<evidence type="ECO:0000256" key="3">
    <source>
        <dbReference type="ARBA" id="ARBA00013229"/>
    </source>
</evidence>
<dbReference type="EC" id="3.1.1.11" evidence="3 10"/>
<dbReference type="InterPro" id="IPR000070">
    <property type="entry name" value="Pectinesterase_cat"/>
</dbReference>
<keyword evidence="6" id="KW-0325">Glycoprotein</keyword>
<keyword evidence="12" id="KW-0472">Membrane</keyword>
<evidence type="ECO:0000256" key="12">
    <source>
        <dbReference type="SAM" id="Phobius"/>
    </source>
</evidence>
<dbReference type="Gene3D" id="2.160.20.10">
    <property type="entry name" value="Single-stranded right-handed beta-helix, Pectin lyase-like"/>
    <property type="match status" value="1"/>
</dbReference>
<name>A0A843VA63_COLES</name>
<keyword evidence="5 10" id="KW-0063">Aspartyl esterase</keyword>
<keyword evidence="12" id="KW-0812">Transmembrane</keyword>
<feature type="active site" evidence="9">
    <location>
        <position position="214"/>
    </location>
</feature>
<dbReference type="EMBL" id="NMUH01001518">
    <property type="protein sequence ID" value="MQL93118.1"/>
    <property type="molecule type" value="Genomic_DNA"/>
</dbReference>
<organism evidence="14 15">
    <name type="scientific">Colocasia esculenta</name>
    <name type="common">Wild taro</name>
    <name type="synonym">Arum esculentum</name>
    <dbReference type="NCBI Taxonomy" id="4460"/>
    <lineage>
        <taxon>Eukaryota</taxon>
        <taxon>Viridiplantae</taxon>
        <taxon>Streptophyta</taxon>
        <taxon>Embryophyta</taxon>
        <taxon>Tracheophyta</taxon>
        <taxon>Spermatophyta</taxon>
        <taxon>Magnoliopsida</taxon>
        <taxon>Liliopsida</taxon>
        <taxon>Araceae</taxon>
        <taxon>Aroideae</taxon>
        <taxon>Colocasieae</taxon>
        <taxon>Colocasia</taxon>
    </lineage>
</organism>
<evidence type="ECO:0000256" key="6">
    <source>
        <dbReference type="ARBA" id="ARBA00023180"/>
    </source>
</evidence>
<evidence type="ECO:0000313" key="14">
    <source>
        <dbReference type="EMBL" id="MQL93118.1"/>
    </source>
</evidence>
<keyword evidence="4 10" id="KW-0378">Hydrolase</keyword>
<comment type="catalytic activity">
    <reaction evidence="7 10">
        <text>[(1-&gt;4)-alpha-D-galacturonosyl methyl ester](n) + n H2O = [(1-&gt;4)-alpha-D-galacturonosyl](n) + n methanol + n H(+)</text>
        <dbReference type="Rhea" id="RHEA:22380"/>
        <dbReference type="Rhea" id="RHEA-COMP:14570"/>
        <dbReference type="Rhea" id="RHEA-COMP:14573"/>
        <dbReference type="ChEBI" id="CHEBI:15377"/>
        <dbReference type="ChEBI" id="CHEBI:15378"/>
        <dbReference type="ChEBI" id="CHEBI:17790"/>
        <dbReference type="ChEBI" id="CHEBI:140522"/>
        <dbReference type="ChEBI" id="CHEBI:140523"/>
        <dbReference type="EC" id="3.1.1.11"/>
    </reaction>
</comment>
<comment type="function">
    <text evidence="8">Acts in the modification of cell walls via demethylesterification of cell wall pectin.</text>
</comment>
<dbReference type="InterPro" id="IPR012334">
    <property type="entry name" value="Pectin_lyas_fold"/>
</dbReference>
<evidence type="ECO:0000256" key="10">
    <source>
        <dbReference type="RuleBase" id="RU000589"/>
    </source>
</evidence>
<dbReference type="SUPFAM" id="SSF51126">
    <property type="entry name" value="Pectin lyase-like"/>
    <property type="match status" value="1"/>
</dbReference>
<evidence type="ECO:0000313" key="15">
    <source>
        <dbReference type="Proteomes" id="UP000652761"/>
    </source>
</evidence>
<feature type="transmembrane region" description="Helical" evidence="12">
    <location>
        <begin position="33"/>
        <end position="66"/>
    </location>
</feature>
<dbReference type="FunFam" id="2.160.20.10:FF:000013">
    <property type="entry name" value="Pectinesterase"/>
    <property type="match status" value="1"/>
</dbReference>
<evidence type="ECO:0000256" key="9">
    <source>
        <dbReference type="PROSITE-ProRule" id="PRU10040"/>
    </source>
</evidence>
<sequence>MDWRSRLIPSFTGETSQQHPSRWDEETVTMECIFLVSTLGVALLMGSSLTFSVSASVFVASSIFVAKSGGGNFSTIQEAIDAVPYNNNQWTRIHVAAGRREKVAIPRGKEFIMLEGEGSDKTSIEWVAHASATVSVPDTATFTLLADNFVAKRIAIKNVYNSPEGYPSAQALAAIIWGDKAAFYDCSFISYQDTLCDMDGHHYFSNCYIEGAVDFIFGRGRSMYEGCTLYASGHPSSVGWLTAQGRNSSKDMSGFVFNHCTVTGPGKTYLGRAWGAFARVIFYQTYMSDNVVPEGWQAWDNEGHQAQIIYAESECTGPGSDTSKRVPWEKKLSGHNLEKYVSLRFVNRDGWLNQQP</sequence>
<dbReference type="PROSITE" id="PS00503">
    <property type="entry name" value="PECTINESTERASE_2"/>
    <property type="match status" value="1"/>
</dbReference>
<dbReference type="OrthoDB" id="2019149at2759"/>
<evidence type="ECO:0000256" key="1">
    <source>
        <dbReference type="ARBA" id="ARBA00005184"/>
    </source>
</evidence>
<dbReference type="Pfam" id="PF01095">
    <property type="entry name" value="Pectinesterase"/>
    <property type="match status" value="1"/>
</dbReference>
<dbReference type="AlphaFoldDB" id="A0A843VA63"/>
<evidence type="ECO:0000256" key="7">
    <source>
        <dbReference type="ARBA" id="ARBA00047928"/>
    </source>
</evidence>
<dbReference type="InterPro" id="IPR011050">
    <property type="entry name" value="Pectin_lyase_fold/virulence"/>
</dbReference>
<evidence type="ECO:0000259" key="13">
    <source>
        <dbReference type="Pfam" id="PF01095"/>
    </source>
</evidence>
<comment type="pathway">
    <text evidence="1 10">Glycan metabolism; pectin degradation; 2-dehydro-3-deoxy-D-gluconate from pectin: step 1/5.</text>
</comment>
<keyword evidence="12" id="KW-1133">Transmembrane helix</keyword>
<evidence type="ECO:0000256" key="11">
    <source>
        <dbReference type="SAM" id="MobiDB-lite"/>
    </source>
</evidence>
<reference evidence="14" key="1">
    <citation type="submission" date="2017-07" db="EMBL/GenBank/DDBJ databases">
        <title>Taro Niue Genome Assembly and Annotation.</title>
        <authorList>
            <person name="Atibalentja N."/>
            <person name="Keating K."/>
            <person name="Fields C.J."/>
        </authorList>
    </citation>
    <scope>NUCLEOTIDE SEQUENCE</scope>
    <source>
        <strain evidence="14">Niue_2</strain>
        <tissue evidence="14">Leaf</tissue>
    </source>
</reference>
<proteinExistence type="inferred from homology"/>
<dbReference type="PANTHER" id="PTHR31321:SF134">
    <property type="entry name" value="PECTINESTERASE"/>
    <property type="match status" value="1"/>
</dbReference>
<keyword evidence="15" id="KW-1185">Reference proteome</keyword>
<dbReference type="Proteomes" id="UP000652761">
    <property type="component" value="Unassembled WGS sequence"/>
</dbReference>
<dbReference type="InterPro" id="IPR033131">
    <property type="entry name" value="Pectinesterase_Asp_AS"/>
</dbReference>
<protein>
    <recommendedName>
        <fullName evidence="3 10">Pectinesterase</fullName>
        <ecNumber evidence="3 10">3.1.1.11</ecNumber>
    </recommendedName>
</protein>
<feature type="domain" description="Pectinesterase catalytic" evidence="13">
    <location>
        <begin position="63"/>
        <end position="346"/>
    </location>
</feature>
<dbReference type="GO" id="GO:0042545">
    <property type="term" value="P:cell wall modification"/>
    <property type="evidence" value="ECO:0007669"/>
    <property type="project" value="UniProtKB-UniRule"/>
</dbReference>
<accession>A0A843VA63</accession>